<feature type="transmembrane region" description="Helical" evidence="1">
    <location>
        <begin position="7"/>
        <end position="26"/>
    </location>
</feature>
<organism evidence="2 3">
    <name type="scientific">Mucuna pruriens</name>
    <name type="common">Velvet bean</name>
    <name type="synonym">Dolichos pruriens</name>
    <dbReference type="NCBI Taxonomy" id="157652"/>
    <lineage>
        <taxon>Eukaryota</taxon>
        <taxon>Viridiplantae</taxon>
        <taxon>Streptophyta</taxon>
        <taxon>Embryophyta</taxon>
        <taxon>Tracheophyta</taxon>
        <taxon>Spermatophyta</taxon>
        <taxon>Magnoliopsida</taxon>
        <taxon>eudicotyledons</taxon>
        <taxon>Gunneridae</taxon>
        <taxon>Pentapetalae</taxon>
        <taxon>rosids</taxon>
        <taxon>fabids</taxon>
        <taxon>Fabales</taxon>
        <taxon>Fabaceae</taxon>
        <taxon>Papilionoideae</taxon>
        <taxon>50 kb inversion clade</taxon>
        <taxon>NPAAA clade</taxon>
        <taxon>indigoferoid/millettioid clade</taxon>
        <taxon>Phaseoleae</taxon>
        <taxon>Mucuna</taxon>
    </lineage>
</organism>
<sequence>MSPSLKLLLELSTFYFGLLFVAFQLFHLQVRYFELAYYFVMTSSDSSIGASFHGQMLYAEVNPIDPTLLSNSSSSFNFVNVSYSETTTSDGFSSQHVSADTVNCSLPYINHSSTMPKAQGTSSTQEKNYPLEDIVKLFGEASLTPSKYSDLFLAKPCLVIKRIFMGPREGETNFIYIYETLTRDLRVTVKVKFLLLPTFKTIQFKIMSFDIKVSTLEIRQKEEFDPNATYR</sequence>
<dbReference type="EMBL" id="QJKJ01014287">
    <property type="protein sequence ID" value="RDX64637.1"/>
    <property type="molecule type" value="Genomic_DNA"/>
</dbReference>
<accession>A0A371EF33</accession>
<name>A0A371EF33_MUCPR</name>
<evidence type="ECO:0000256" key="1">
    <source>
        <dbReference type="SAM" id="Phobius"/>
    </source>
</evidence>
<keyword evidence="3" id="KW-1185">Reference proteome</keyword>
<comment type="caution">
    <text evidence="2">The sequence shown here is derived from an EMBL/GenBank/DDBJ whole genome shotgun (WGS) entry which is preliminary data.</text>
</comment>
<proteinExistence type="predicted"/>
<evidence type="ECO:0000313" key="2">
    <source>
        <dbReference type="EMBL" id="RDX64637.1"/>
    </source>
</evidence>
<reference evidence="2" key="1">
    <citation type="submission" date="2018-05" db="EMBL/GenBank/DDBJ databases">
        <title>Draft genome of Mucuna pruriens seed.</title>
        <authorList>
            <person name="Nnadi N.E."/>
            <person name="Vos R."/>
            <person name="Hasami M.H."/>
            <person name="Devisetty U.K."/>
            <person name="Aguiy J.C."/>
        </authorList>
    </citation>
    <scope>NUCLEOTIDE SEQUENCE [LARGE SCALE GENOMIC DNA]</scope>
    <source>
        <strain evidence="2">JCA_2017</strain>
    </source>
</reference>
<protein>
    <submittedName>
        <fullName evidence="2">Uncharacterized protein</fullName>
    </submittedName>
</protein>
<feature type="non-terminal residue" evidence="2">
    <location>
        <position position="1"/>
    </location>
</feature>
<keyword evidence="1" id="KW-0812">Transmembrane</keyword>
<gene>
    <name evidence="2" type="ORF">CR513_56786</name>
</gene>
<dbReference type="Proteomes" id="UP000257109">
    <property type="component" value="Unassembled WGS sequence"/>
</dbReference>
<dbReference type="AlphaFoldDB" id="A0A371EF33"/>
<keyword evidence="1" id="KW-1133">Transmembrane helix</keyword>
<keyword evidence="1" id="KW-0472">Membrane</keyword>
<evidence type="ECO:0000313" key="3">
    <source>
        <dbReference type="Proteomes" id="UP000257109"/>
    </source>
</evidence>